<organism evidence="1 2">
    <name type="scientific">Araneus ventricosus</name>
    <name type="common">Orbweaver spider</name>
    <name type="synonym">Epeira ventricosa</name>
    <dbReference type="NCBI Taxonomy" id="182803"/>
    <lineage>
        <taxon>Eukaryota</taxon>
        <taxon>Metazoa</taxon>
        <taxon>Ecdysozoa</taxon>
        <taxon>Arthropoda</taxon>
        <taxon>Chelicerata</taxon>
        <taxon>Arachnida</taxon>
        <taxon>Araneae</taxon>
        <taxon>Araneomorphae</taxon>
        <taxon>Entelegynae</taxon>
        <taxon>Araneoidea</taxon>
        <taxon>Araneidae</taxon>
        <taxon>Araneus</taxon>
    </lineage>
</organism>
<evidence type="ECO:0000313" key="1">
    <source>
        <dbReference type="EMBL" id="GBM61911.1"/>
    </source>
</evidence>
<dbReference type="EMBL" id="BGPR01001790">
    <property type="protein sequence ID" value="GBM61911.1"/>
    <property type="molecule type" value="Genomic_DNA"/>
</dbReference>
<dbReference type="AlphaFoldDB" id="A0A4Y2H9F9"/>
<name>A0A4Y2H9F9_ARAVE</name>
<sequence>MFPLPNQFNSLLLGAQDQIKEQAPGQVCADLLHLGGKETVNPGKHCRTEDKSHAPSPSLRCTLLLLELLHGGLKEGCRAHLQRNLNCHPSITQLDQRSNLMQRRCKRLFTCFRDDAVQGLFLTFSSRMSFADEKKFQAQAVNILELNKHIIIRAK</sequence>
<reference evidence="1 2" key="1">
    <citation type="journal article" date="2019" name="Sci. Rep.">
        <title>Orb-weaving spider Araneus ventricosus genome elucidates the spidroin gene catalogue.</title>
        <authorList>
            <person name="Kono N."/>
            <person name="Nakamura H."/>
            <person name="Ohtoshi R."/>
            <person name="Moran D.A.P."/>
            <person name="Shinohara A."/>
            <person name="Yoshida Y."/>
            <person name="Fujiwara M."/>
            <person name="Mori M."/>
            <person name="Tomita M."/>
            <person name="Arakawa K."/>
        </authorList>
    </citation>
    <scope>NUCLEOTIDE SEQUENCE [LARGE SCALE GENOMIC DNA]</scope>
</reference>
<keyword evidence="2" id="KW-1185">Reference proteome</keyword>
<gene>
    <name evidence="1" type="ORF">AVEN_69568_1</name>
</gene>
<comment type="caution">
    <text evidence="1">The sequence shown here is derived from an EMBL/GenBank/DDBJ whole genome shotgun (WGS) entry which is preliminary data.</text>
</comment>
<evidence type="ECO:0000313" key="2">
    <source>
        <dbReference type="Proteomes" id="UP000499080"/>
    </source>
</evidence>
<accession>A0A4Y2H9F9</accession>
<dbReference type="Proteomes" id="UP000499080">
    <property type="component" value="Unassembled WGS sequence"/>
</dbReference>
<protein>
    <submittedName>
        <fullName evidence="1">Uncharacterized protein</fullName>
    </submittedName>
</protein>
<proteinExistence type="predicted"/>